<name>A0ABS1MK22_9NOCA</name>
<dbReference type="EMBL" id="JAERRJ010000023">
    <property type="protein sequence ID" value="MBL1080019.1"/>
    <property type="molecule type" value="Genomic_DNA"/>
</dbReference>
<comment type="caution">
    <text evidence="2">The sequence shown here is derived from an EMBL/GenBank/DDBJ whole genome shotgun (WGS) entry which is preliminary data.</text>
</comment>
<reference evidence="2 3" key="1">
    <citation type="submission" date="2021-01" db="EMBL/GenBank/DDBJ databases">
        <title>WGS of actinomycetes isolated from Thailand.</title>
        <authorList>
            <person name="Thawai C."/>
        </authorList>
    </citation>
    <scope>NUCLEOTIDE SEQUENCE [LARGE SCALE GENOMIC DNA]</scope>
    <source>
        <strain evidence="2 3">LPG 2</strain>
    </source>
</reference>
<feature type="domain" description="Knr4/Smi1-like" evidence="1">
    <location>
        <begin position="229"/>
        <end position="349"/>
    </location>
</feature>
<feature type="domain" description="Knr4/Smi1-like" evidence="1">
    <location>
        <begin position="40"/>
        <end position="172"/>
    </location>
</feature>
<sequence>MAAPVGSRAWRELLDQMVVERVRLAAADEYERPLTLPRPGATEAELRAAEERLGHSLDPHYRVFLSVADGWDSYFIGSSLLGTADIGAGERWVGATNTLKWFMENSSGYFAEGLGIPDDSTVCQAIGDNDNGYSNHLYLLLHDTSGSPAGGVFPLEVDQDTIWPDLYSYLSHLLPSLRSFADSAELGPHSDAWGRDIRRDPPAMADIVARIAELSALAYPEASTVISTGATPETLDALDRELGRALHPEHRELLSAANGMTTPEWTIGRVLSVEEIRDGVCWDAALTRAQQIQDDHYRVVLGYLDPAPEPKPPARERINRIAAVPFAVWGGKLFGVNIGDGRVLDLLDDMFTYGQPIGPHRSFGTVREHLLTACDHLWLLAHNEENAEGRAVDG</sequence>
<gene>
    <name evidence="2" type="ORF">JK358_37050</name>
</gene>
<dbReference type="SUPFAM" id="SSF160631">
    <property type="entry name" value="SMI1/KNR4-like"/>
    <property type="match status" value="1"/>
</dbReference>
<dbReference type="Proteomes" id="UP000602198">
    <property type="component" value="Unassembled WGS sequence"/>
</dbReference>
<dbReference type="InterPro" id="IPR037883">
    <property type="entry name" value="Knr4/Smi1-like_sf"/>
</dbReference>
<evidence type="ECO:0000313" key="3">
    <source>
        <dbReference type="Proteomes" id="UP000602198"/>
    </source>
</evidence>
<dbReference type="RefSeq" id="WP_201958117.1">
    <property type="nucleotide sequence ID" value="NZ_JAERRJ010000023.1"/>
</dbReference>
<accession>A0ABS1MK22</accession>
<evidence type="ECO:0000313" key="2">
    <source>
        <dbReference type="EMBL" id="MBL1080019.1"/>
    </source>
</evidence>
<keyword evidence="3" id="KW-1185">Reference proteome</keyword>
<dbReference type="InterPro" id="IPR018958">
    <property type="entry name" value="Knr4/Smi1-like_dom"/>
</dbReference>
<dbReference type="SMART" id="SM00860">
    <property type="entry name" value="SMI1_KNR4"/>
    <property type="match status" value="2"/>
</dbReference>
<organism evidence="2 3">
    <name type="scientific">Nocardia acididurans</name>
    <dbReference type="NCBI Taxonomy" id="2802282"/>
    <lineage>
        <taxon>Bacteria</taxon>
        <taxon>Bacillati</taxon>
        <taxon>Actinomycetota</taxon>
        <taxon>Actinomycetes</taxon>
        <taxon>Mycobacteriales</taxon>
        <taxon>Nocardiaceae</taxon>
        <taxon>Nocardia</taxon>
    </lineage>
</organism>
<protein>
    <submittedName>
        <fullName evidence="2">SMI1/KNR4 family protein</fullName>
    </submittedName>
</protein>
<proteinExistence type="predicted"/>
<evidence type="ECO:0000259" key="1">
    <source>
        <dbReference type="SMART" id="SM00860"/>
    </source>
</evidence>